<evidence type="ECO:0000313" key="1">
    <source>
        <dbReference type="EMBL" id="KAK4131178.1"/>
    </source>
</evidence>
<protein>
    <submittedName>
        <fullName evidence="1">Uncharacterized protein</fullName>
    </submittedName>
</protein>
<dbReference type="EMBL" id="MU853427">
    <property type="protein sequence ID" value="KAK4131178.1"/>
    <property type="molecule type" value="Genomic_DNA"/>
</dbReference>
<reference evidence="1" key="1">
    <citation type="journal article" date="2023" name="Mol. Phylogenet. Evol.">
        <title>Genome-scale phylogeny and comparative genomics of the fungal order Sordariales.</title>
        <authorList>
            <person name="Hensen N."/>
            <person name="Bonometti L."/>
            <person name="Westerberg I."/>
            <person name="Brannstrom I.O."/>
            <person name="Guillou S."/>
            <person name="Cros-Aarteil S."/>
            <person name="Calhoun S."/>
            <person name="Haridas S."/>
            <person name="Kuo A."/>
            <person name="Mondo S."/>
            <person name="Pangilinan J."/>
            <person name="Riley R."/>
            <person name="LaButti K."/>
            <person name="Andreopoulos B."/>
            <person name="Lipzen A."/>
            <person name="Chen C."/>
            <person name="Yan M."/>
            <person name="Daum C."/>
            <person name="Ng V."/>
            <person name="Clum A."/>
            <person name="Steindorff A."/>
            <person name="Ohm R.A."/>
            <person name="Martin F."/>
            <person name="Silar P."/>
            <person name="Natvig D.O."/>
            <person name="Lalanne C."/>
            <person name="Gautier V."/>
            <person name="Ament-Velasquez S.L."/>
            <person name="Kruys A."/>
            <person name="Hutchinson M.I."/>
            <person name="Powell A.J."/>
            <person name="Barry K."/>
            <person name="Miller A.N."/>
            <person name="Grigoriev I.V."/>
            <person name="Debuchy R."/>
            <person name="Gladieux P."/>
            <person name="Hiltunen Thoren M."/>
            <person name="Johannesson H."/>
        </authorList>
    </citation>
    <scope>NUCLEOTIDE SEQUENCE</scope>
    <source>
        <strain evidence="1">CBS 123565</strain>
    </source>
</reference>
<accession>A0AAN6UDT0</accession>
<evidence type="ECO:0000313" key="2">
    <source>
        <dbReference type="Proteomes" id="UP001304895"/>
    </source>
</evidence>
<keyword evidence="2" id="KW-1185">Reference proteome</keyword>
<name>A0AAN6UDT0_9PEZI</name>
<gene>
    <name evidence="1" type="ORF">BT67DRAFT_163684</name>
</gene>
<proteinExistence type="predicted"/>
<sequence>MYIPDPDPTDALGTSIAEFPRFPKAPRPPARGISATIWVALADVELRAVDMYHPMGAASTRSRVACLLRSLTRDIQQPRPPPPYFLPYHLVRGRGLNEPAVHLGHNRETLHHDNRSGTSVDSLPLWPPPCSRATRAPNCPKPPIPQANPCTGLMRTRTYPNQGGTLLSLFDE</sequence>
<organism evidence="1 2">
    <name type="scientific">Trichocladium antarcticum</name>
    <dbReference type="NCBI Taxonomy" id="1450529"/>
    <lineage>
        <taxon>Eukaryota</taxon>
        <taxon>Fungi</taxon>
        <taxon>Dikarya</taxon>
        <taxon>Ascomycota</taxon>
        <taxon>Pezizomycotina</taxon>
        <taxon>Sordariomycetes</taxon>
        <taxon>Sordariomycetidae</taxon>
        <taxon>Sordariales</taxon>
        <taxon>Chaetomiaceae</taxon>
        <taxon>Trichocladium</taxon>
    </lineage>
</organism>
<comment type="caution">
    <text evidence="1">The sequence shown here is derived from an EMBL/GenBank/DDBJ whole genome shotgun (WGS) entry which is preliminary data.</text>
</comment>
<reference evidence="1" key="2">
    <citation type="submission" date="2023-05" db="EMBL/GenBank/DDBJ databases">
        <authorList>
            <consortium name="Lawrence Berkeley National Laboratory"/>
            <person name="Steindorff A."/>
            <person name="Hensen N."/>
            <person name="Bonometti L."/>
            <person name="Westerberg I."/>
            <person name="Brannstrom I.O."/>
            <person name="Guillou S."/>
            <person name="Cros-Aarteil S."/>
            <person name="Calhoun S."/>
            <person name="Haridas S."/>
            <person name="Kuo A."/>
            <person name="Mondo S."/>
            <person name="Pangilinan J."/>
            <person name="Riley R."/>
            <person name="Labutti K."/>
            <person name="Andreopoulos B."/>
            <person name="Lipzen A."/>
            <person name="Chen C."/>
            <person name="Yanf M."/>
            <person name="Daum C."/>
            <person name="Ng V."/>
            <person name="Clum A."/>
            <person name="Ohm R."/>
            <person name="Martin F."/>
            <person name="Silar P."/>
            <person name="Natvig D."/>
            <person name="Lalanne C."/>
            <person name="Gautier V."/>
            <person name="Ament-Velasquez S.L."/>
            <person name="Kruys A."/>
            <person name="Hutchinson M.I."/>
            <person name="Powell A.J."/>
            <person name="Barry K."/>
            <person name="Miller A.N."/>
            <person name="Grigoriev I.V."/>
            <person name="Debuchy R."/>
            <person name="Gladieux P."/>
            <person name="Thoren M.H."/>
            <person name="Johannesson H."/>
        </authorList>
    </citation>
    <scope>NUCLEOTIDE SEQUENCE</scope>
    <source>
        <strain evidence="1">CBS 123565</strain>
    </source>
</reference>
<dbReference type="Proteomes" id="UP001304895">
    <property type="component" value="Unassembled WGS sequence"/>
</dbReference>
<dbReference type="AlphaFoldDB" id="A0AAN6UDT0"/>